<dbReference type="GO" id="GO:0005524">
    <property type="term" value="F:ATP binding"/>
    <property type="evidence" value="ECO:0007669"/>
    <property type="project" value="InterPro"/>
</dbReference>
<dbReference type="EMBL" id="CP016379">
    <property type="protein sequence ID" value="AZR73073.1"/>
    <property type="molecule type" value="Genomic_DNA"/>
</dbReference>
<dbReference type="Pfam" id="PF00005">
    <property type="entry name" value="ABC_tran"/>
    <property type="match status" value="1"/>
</dbReference>
<dbReference type="SUPFAM" id="SSF52540">
    <property type="entry name" value="P-loop containing nucleoside triphosphate hydrolases"/>
    <property type="match status" value="1"/>
</dbReference>
<evidence type="ECO:0000256" key="1">
    <source>
        <dbReference type="ARBA" id="ARBA00005417"/>
    </source>
</evidence>
<protein>
    <recommendedName>
        <fullName evidence="3">ABC transporter domain-containing protein</fullName>
    </recommendedName>
</protein>
<name>A0A3Q9HQ63_9FIRM</name>
<dbReference type="PANTHER" id="PTHR42734:SF6">
    <property type="entry name" value="MOLYBDATE IMPORT ATP-BINDING PROTEIN MOLC"/>
    <property type="match status" value="1"/>
</dbReference>
<proteinExistence type="inferred from homology"/>
<dbReference type="PANTHER" id="PTHR42734">
    <property type="entry name" value="METAL TRANSPORT SYSTEM ATP-BINDING PROTEIN TM_0124-RELATED"/>
    <property type="match status" value="1"/>
</dbReference>
<accession>A0A3Q9HQ63</accession>
<keyword evidence="5" id="KW-1185">Reference proteome</keyword>
<dbReference type="InterPro" id="IPR050153">
    <property type="entry name" value="Metal_Ion_Import_ABC"/>
</dbReference>
<feature type="domain" description="ABC transporter" evidence="3">
    <location>
        <begin position="23"/>
        <end position="61"/>
    </location>
</feature>
<gene>
    <name evidence="4" type="ORF">BBF96_06550</name>
</gene>
<dbReference type="InterPro" id="IPR027417">
    <property type="entry name" value="P-loop_NTPase"/>
</dbReference>
<reference evidence="4 5" key="1">
    <citation type="submission" date="2016-07" db="EMBL/GenBank/DDBJ databases">
        <title>Genome and transcriptome analysis of iron-reducing fermentative bacteria Anoxybacter fermentans.</title>
        <authorList>
            <person name="Zeng X."/>
            <person name="Shao Z."/>
        </authorList>
    </citation>
    <scope>NUCLEOTIDE SEQUENCE [LARGE SCALE GENOMIC DNA]</scope>
    <source>
        <strain evidence="4 5">DY22613</strain>
    </source>
</reference>
<dbReference type="OrthoDB" id="9809450at2"/>
<dbReference type="InterPro" id="IPR003439">
    <property type="entry name" value="ABC_transporter-like_ATP-bd"/>
</dbReference>
<keyword evidence="2" id="KW-0813">Transport</keyword>
<evidence type="ECO:0000313" key="5">
    <source>
        <dbReference type="Proteomes" id="UP000267250"/>
    </source>
</evidence>
<comment type="similarity">
    <text evidence="1">Belongs to the ABC transporter superfamily.</text>
</comment>
<dbReference type="GO" id="GO:0016887">
    <property type="term" value="F:ATP hydrolysis activity"/>
    <property type="evidence" value="ECO:0007669"/>
    <property type="project" value="InterPro"/>
</dbReference>
<sequence length="94" mass="11084">MNKKFTLVIDNLTFAYNKENLVLKNFCLEAKSGEITYIIGKSGIGKTTIFKILMGFMNPKKAIFILKLMDWRSCQSVSTYLLIYLRIYFYWVYN</sequence>
<dbReference type="RefSeq" id="WP_127016404.1">
    <property type="nucleotide sequence ID" value="NZ_CP016379.1"/>
</dbReference>
<evidence type="ECO:0000259" key="3">
    <source>
        <dbReference type="Pfam" id="PF00005"/>
    </source>
</evidence>
<dbReference type="Proteomes" id="UP000267250">
    <property type="component" value="Chromosome"/>
</dbReference>
<dbReference type="AlphaFoldDB" id="A0A3Q9HQ63"/>
<evidence type="ECO:0000256" key="2">
    <source>
        <dbReference type="ARBA" id="ARBA00022448"/>
    </source>
</evidence>
<evidence type="ECO:0000313" key="4">
    <source>
        <dbReference type="EMBL" id="AZR73073.1"/>
    </source>
</evidence>
<dbReference type="Gene3D" id="3.40.50.300">
    <property type="entry name" value="P-loop containing nucleotide triphosphate hydrolases"/>
    <property type="match status" value="1"/>
</dbReference>
<dbReference type="KEGG" id="aft:BBF96_06550"/>
<organism evidence="4 5">
    <name type="scientific">Anoxybacter fermentans</name>
    <dbReference type="NCBI Taxonomy" id="1323375"/>
    <lineage>
        <taxon>Bacteria</taxon>
        <taxon>Bacillati</taxon>
        <taxon>Bacillota</taxon>
        <taxon>Clostridia</taxon>
        <taxon>Halanaerobiales</taxon>
        <taxon>Anoxybacter</taxon>
    </lineage>
</organism>